<keyword evidence="3" id="KW-0963">Cytoplasm</keyword>
<keyword evidence="5" id="KW-0143">Chaperone</keyword>
<comment type="similarity">
    <text evidence="2">Belongs to the FliS family.</text>
</comment>
<dbReference type="SUPFAM" id="SSF101116">
    <property type="entry name" value="Flagellar export chaperone FliS"/>
    <property type="match status" value="1"/>
</dbReference>
<protein>
    <submittedName>
        <fullName evidence="7">Flagellar export chaperone FliS</fullName>
    </submittedName>
    <submittedName>
        <fullName evidence="6">Flagellar protein FliS</fullName>
    </submittedName>
</protein>
<evidence type="ECO:0000256" key="5">
    <source>
        <dbReference type="ARBA" id="ARBA00023186"/>
    </source>
</evidence>
<dbReference type="PIRSF" id="PIRSF039090">
    <property type="entry name" value="Flis"/>
    <property type="match status" value="1"/>
</dbReference>
<name>A0A255IGH5_9FIRM</name>
<dbReference type="Gene3D" id="1.20.120.340">
    <property type="entry name" value="Flagellar protein FliS"/>
    <property type="match status" value="1"/>
</dbReference>
<dbReference type="NCBIfam" id="TIGR00208">
    <property type="entry name" value="fliS"/>
    <property type="match status" value="1"/>
</dbReference>
<evidence type="ECO:0000256" key="1">
    <source>
        <dbReference type="ARBA" id="ARBA00004514"/>
    </source>
</evidence>
<dbReference type="EMBL" id="QICS01000005">
    <property type="protein sequence ID" value="PXV90218.1"/>
    <property type="molecule type" value="Genomic_DNA"/>
</dbReference>
<dbReference type="Pfam" id="PF02561">
    <property type="entry name" value="FliS"/>
    <property type="match status" value="1"/>
</dbReference>
<dbReference type="EMBL" id="NOKA02000032">
    <property type="protein sequence ID" value="RDY30615.1"/>
    <property type="molecule type" value="Genomic_DNA"/>
</dbReference>
<dbReference type="AlphaFoldDB" id="A0A255IGH5"/>
<dbReference type="GO" id="GO:0071973">
    <property type="term" value="P:bacterial-type flagellum-dependent cell motility"/>
    <property type="evidence" value="ECO:0007669"/>
    <property type="project" value="TreeGrafter"/>
</dbReference>
<dbReference type="PANTHER" id="PTHR34773:SF1">
    <property type="entry name" value="FLAGELLAR SECRETION CHAPERONE FLIS"/>
    <property type="match status" value="1"/>
</dbReference>
<evidence type="ECO:0000313" key="6">
    <source>
        <dbReference type="EMBL" id="PXV90218.1"/>
    </source>
</evidence>
<proteinExistence type="inferred from homology"/>
<dbReference type="PANTHER" id="PTHR34773">
    <property type="entry name" value="FLAGELLAR SECRETION CHAPERONE FLIS"/>
    <property type="match status" value="1"/>
</dbReference>
<dbReference type="CDD" id="cd16098">
    <property type="entry name" value="FliS"/>
    <property type="match status" value="1"/>
</dbReference>
<dbReference type="RefSeq" id="WP_094377589.1">
    <property type="nucleotide sequence ID" value="NZ_NOKA02000032.1"/>
</dbReference>
<dbReference type="InterPro" id="IPR036584">
    <property type="entry name" value="FliS_sf"/>
</dbReference>
<sequence length="123" mass="14143">MALPNAYATYKNNQVLTATPGELTLMLYEGAIKFCNIALLGIEQNNIEKANDNIKKCRAIVTELRATLNFDYPVAQDFENVYVYITQRLSDANMQKDKAILEEVLEHLRTMKETWKEVIRLSK</sequence>
<keyword evidence="6" id="KW-0969">Cilium</keyword>
<evidence type="ECO:0000256" key="4">
    <source>
        <dbReference type="ARBA" id="ARBA00022795"/>
    </source>
</evidence>
<evidence type="ECO:0000313" key="8">
    <source>
        <dbReference type="Proteomes" id="UP000216411"/>
    </source>
</evidence>
<keyword evidence="6" id="KW-0966">Cell projection</keyword>
<evidence type="ECO:0000313" key="7">
    <source>
        <dbReference type="EMBL" id="RDY30615.1"/>
    </source>
</evidence>
<dbReference type="Proteomes" id="UP000216411">
    <property type="component" value="Unassembled WGS sequence"/>
</dbReference>
<accession>A0A255IGH5</accession>
<dbReference type="GO" id="GO:0044780">
    <property type="term" value="P:bacterial-type flagellum assembly"/>
    <property type="evidence" value="ECO:0007669"/>
    <property type="project" value="InterPro"/>
</dbReference>
<reference evidence="6 9" key="2">
    <citation type="submission" date="2018-05" db="EMBL/GenBank/DDBJ databases">
        <title>Genomic Encyclopedia of Type Strains, Phase IV (KMG-IV): sequencing the most valuable type-strain genomes for metagenomic binning, comparative biology and taxonomic classification.</title>
        <authorList>
            <person name="Goeker M."/>
        </authorList>
    </citation>
    <scope>NUCLEOTIDE SEQUENCE [LARGE SCALE GENOMIC DNA]</scope>
    <source>
        <strain evidence="6 9">DSM 28816</strain>
    </source>
</reference>
<gene>
    <name evidence="7" type="primary">fliS</name>
    <name evidence="6" type="ORF">C8E03_105126</name>
    <name evidence="7" type="ORF">CG710_013710</name>
</gene>
<comment type="caution">
    <text evidence="6">The sequence shown here is derived from an EMBL/GenBank/DDBJ whole genome shotgun (WGS) entry which is preliminary data.</text>
</comment>
<reference evidence="7" key="3">
    <citation type="submission" date="2018-07" db="EMBL/GenBank/DDBJ databases">
        <authorList>
            <person name="Quirk P.G."/>
            <person name="Krulwich T.A."/>
        </authorList>
    </citation>
    <scope>NUCLEOTIDE SEQUENCE</scope>
    <source>
        <strain evidence="7">CCRI-19302</strain>
    </source>
</reference>
<dbReference type="InterPro" id="IPR003713">
    <property type="entry name" value="FliS"/>
</dbReference>
<dbReference type="Proteomes" id="UP000247523">
    <property type="component" value="Unassembled WGS sequence"/>
</dbReference>
<dbReference type="OrthoDB" id="1524959at2"/>
<keyword evidence="4" id="KW-1005">Bacterial flagellum biogenesis</keyword>
<keyword evidence="6" id="KW-0282">Flagellum</keyword>
<evidence type="ECO:0000313" key="9">
    <source>
        <dbReference type="Proteomes" id="UP000247523"/>
    </source>
</evidence>
<keyword evidence="8" id="KW-1185">Reference proteome</keyword>
<dbReference type="GO" id="GO:0005829">
    <property type="term" value="C:cytosol"/>
    <property type="evidence" value="ECO:0007669"/>
    <property type="project" value="UniProtKB-SubCell"/>
</dbReference>
<reference evidence="7 8" key="1">
    <citation type="journal article" date="2017" name="Genome Announc.">
        <title>Draft Genome Sequence of a Sporulating and Motile Strain of Lachnotalea glycerini Isolated from Water in Quebec City, Canada.</title>
        <authorList>
            <person name="Maheux A.F."/>
            <person name="Boudreau D.K."/>
            <person name="Berube E."/>
            <person name="Boissinot M."/>
            <person name="Raymond F."/>
            <person name="Brodeur S."/>
            <person name="Corbeil J."/>
            <person name="Isabel S."/>
            <person name="Omar R.F."/>
            <person name="Bergeron M.G."/>
        </authorList>
    </citation>
    <scope>NUCLEOTIDE SEQUENCE [LARGE SCALE GENOMIC DNA]</scope>
    <source>
        <strain evidence="7 8">CCRI-19302</strain>
    </source>
</reference>
<evidence type="ECO:0000256" key="2">
    <source>
        <dbReference type="ARBA" id="ARBA00008787"/>
    </source>
</evidence>
<organism evidence="6 9">
    <name type="scientific">Lachnotalea glycerini</name>
    <dbReference type="NCBI Taxonomy" id="1763509"/>
    <lineage>
        <taxon>Bacteria</taxon>
        <taxon>Bacillati</taxon>
        <taxon>Bacillota</taxon>
        <taxon>Clostridia</taxon>
        <taxon>Lachnospirales</taxon>
        <taxon>Lachnospiraceae</taxon>
        <taxon>Lachnotalea</taxon>
    </lineage>
</organism>
<evidence type="ECO:0000256" key="3">
    <source>
        <dbReference type="ARBA" id="ARBA00022490"/>
    </source>
</evidence>
<comment type="subcellular location">
    <subcellularLocation>
        <location evidence="1">Cytoplasm</location>
        <location evidence="1">Cytosol</location>
    </subcellularLocation>
</comment>